<gene>
    <name evidence="5" type="ORF">SAMN05660429_02347</name>
</gene>
<dbReference type="Gene3D" id="3.40.50.1980">
    <property type="entry name" value="Nitrogenase molybdenum iron protein domain"/>
    <property type="match status" value="2"/>
</dbReference>
<dbReference type="PANTHER" id="PTHR30535">
    <property type="entry name" value="VITAMIN B12-BINDING PROTEIN"/>
    <property type="match status" value="1"/>
</dbReference>
<keyword evidence="1 3" id="KW-0732">Signal</keyword>
<feature type="coiled-coil region" evidence="2">
    <location>
        <begin position="135"/>
        <end position="162"/>
    </location>
</feature>
<evidence type="ECO:0000256" key="2">
    <source>
        <dbReference type="SAM" id="Coils"/>
    </source>
</evidence>
<name>A0A1I0G815_THASX</name>
<evidence type="ECO:0000256" key="1">
    <source>
        <dbReference type="ARBA" id="ARBA00022729"/>
    </source>
</evidence>
<reference evidence="5 6" key="1">
    <citation type="submission" date="2016-10" db="EMBL/GenBank/DDBJ databases">
        <authorList>
            <person name="de Groot N.N."/>
        </authorList>
    </citation>
    <scope>NUCLEOTIDE SEQUENCE [LARGE SCALE GENOMIC DNA]</scope>
    <source>
        <strain evidence="5 6">DSM 19706</strain>
    </source>
</reference>
<feature type="chain" id="PRO_5011778182" evidence="3">
    <location>
        <begin position="19"/>
        <end position="282"/>
    </location>
</feature>
<evidence type="ECO:0000313" key="6">
    <source>
        <dbReference type="Proteomes" id="UP000199308"/>
    </source>
</evidence>
<keyword evidence="2" id="KW-0175">Coiled coil</keyword>
<sequence length="282" mass="31596">MRLFSFAVTWLIAFNCFAAQTDEKAPAKRIVALAPHIVEMLYEIGAGDNIVGTLAHADYPESAKDIPRIGDYKGVNFEQLLALKPDLVIAWQGGNNQQDIEKIKSLGIDIAFSSPTKIENVAKELRLFGQLTGYEVNAEKQARAFESALNQLKQDYQNKQTLSVFYQLWDAPLTTVRSDTWLSKQVEICGGKTIFDATKTPYPQVSIEAVIAQKPQVIVVPMSGETSKDVSEFWHGWVDIPAVKHKQFIITNADLVHRFTPRMLSGISDMCEKMDAARKIYQ</sequence>
<evidence type="ECO:0000256" key="3">
    <source>
        <dbReference type="SAM" id="SignalP"/>
    </source>
</evidence>
<dbReference type="Proteomes" id="UP000199308">
    <property type="component" value="Unassembled WGS sequence"/>
</dbReference>
<keyword evidence="6" id="KW-1185">Reference proteome</keyword>
<dbReference type="RefSeq" id="WP_177168912.1">
    <property type="nucleotide sequence ID" value="NZ_AP027363.1"/>
</dbReference>
<dbReference type="InterPro" id="IPR002491">
    <property type="entry name" value="ABC_transptr_periplasmic_BD"/>
</dbReference>
<accession>A0A1I0G815</accession>
<dbReference type="Pfam" id="PF01497">
    <property type="entry name" value="Peripla_BP_2"/>
    <property type="match status" value="1"/>
</dbReference>
<proteinExistence type="predicted"/>
<dbReference type="PANTHER" id="PTHR30535:SF34">
    <property type="entry name" value="MOLYBDATE-BINDING PROTEIN MOLA"/>
    <property type="match status" value="1"/>
</dbReference>
<evidence type="ECO:0000259" key="4">
    <source>
        <dbReference type="PROSITE" id="PS50983"/>
    </source>
</evidence>
<dbReference type="STRING" id="349064.SAMN05660429_02347"/>
<dbReference type="SUPFAM" id="SSF53807">
    <property type="entry name" value="Helical backbone' metal receptor"/>
    <property type="match status" value="1"/>
</dbReference>
<dbReference type="PROSITE" id="PS50983">
    <property type="entry name" value="FE_B12_PBP"/>
    <property type="match status" value="1"/>
</dbReference>
<dbReference type="InterPro" id="IPR050902">
    <property type="entry name" value="ABC_Transporter_SBP"/>
</dbReference>
<dbReference type="NCBIfam" id="NF038402">
    <property type="entry name" value="TroA_like"/>
    <property type="match status" value="1"/>
</dbReference>
<evidence type="ECO:0000313" key="5">
    <source>
        <dbReference type="EMBL" id="SET66790.1"/>
    </source>
</evidence>
<dbReference type="InterPro" id="IPR054828">
    <property type="entry name" value="Vit_B12_bind_prot"/>
</dbReference>
<organism evidence="5 6">
    <name type="scientific">Thalassotalea agarivorans</name>
    <name type="common">Thalassomonas agarivorans</name>
    <dbReference type="NCBI Taxonomy" id="349064"/>
    <lineage>
        <taxon>Bacteria</taxon>
        <taxon>Pseudomonadati</taxon>
        <taxon>Pseudomonadota</taxon>
        <taxon>Gammaproteobacteria</taxon>
        <taxon>Alteromonadales</taxon>
        <taxon>Colwelliaceae</taxon>
        <taxon>Thalassotalea</taxon>
    </lineage>
</organism>
<feature type="signal peptide" evidence="3">
    <location>
        <begin position="1"/>
        <end position="18"/>
    </location>
</feature>
<dbReference type="EMBL" id="FOHK01000011">
    <property type="protein sequence ID" value="SET66790.1"/>
    <property type="molecule type" value="Genomic_DNA"/>
</dbReference>
<dbReference type="AlphaFoldDB" id="A0A1I0G815"/>
<dbReference type="CDD" id="cd01144">
    <property type="entry name" value="BtuF"/>
    <property type="match status" value="1"/>
</dbReference>
<protein>
    <submittedName>
        <fullName evidence="5">Vitamin B12 transport system substrate-binding protein</fullName>
    </submittedName>
</protein>
<feature type="domain" description="Fe/B12 periplasmic-binding" evidence="4">
    <location>
        <begin position="29"/>
        <end position="278"/>
    </location>
</feature>